<dbReference type="Proteomes" id="UP000009168">
    <property type="component" value="Unassembled WGS sequence"/>
</dbReference>
<accession>Q223U6</accession>
<dbReference type="AlphaFoldDB" id="Q223U6"/>
<protein>
    <submittedName>
        <fullName evidence="1">Transmembrane protein, putative</fullName>
    </submittedName>
</protein>
<dbReference type="HOGENOM" id="CLU_1964026_0_0_1"/>
<sequence length="179" mass="20335">MAQIQIVVYLVSLDYTISKLQNNVQNPVIKTNFKISYQCNVRHVIILVQVVMERTQIIAQVVILTTFSTTKIVLAFVQMGFKVIQLVSHAIHARIIGAYNAIPAMPTVSNVISHKFKMNNVRLAIMKQDKQMFQVIDAFAKTKMIKGIYFINAAMKILPSLMQNQMLHLHSLVLISDLH</sequence>
<dbReference type="RefSeq" id="XP_001028225.4">
    <property type="nucleotide sequence ID" value="XM_001028225.4"/>
</dbReference>
<dbReference type="KEGG" id="tet:TTHERM_02607240"/>
<gene>
    <name evidence="1" type="ORF">TTHERM_02607240</name>
</gene>
<proteinExistence type="predicted"/>
<keyword evidence="2" id="KW-1185">Reference proteome</keyword>
<evidence type="ECO:0000313" key="2">
    <source>
        <dbReference type="Proteomes" id="UP000009168"/>
    </source>
</evidence>
<dbReference type="OrthoDB" id="4062651at2759"/>
<reference evidence="2" key="1">
    <citation type="journal article" date="2006" name="PLoS Biol.">
        <title>Macronuclear genome sequence of the ciliate Tetrahymena thermophila, a model eukaryote.</title>
        <authorList>
            <person name="Eisen J.A."/>
            <person name="Coyne R.S."/>
            <person name="Wu M."/>
            <person name="Wu D."/>
            <person name="Thiagarajan M."/>
            <person name="Wortman J.R."/>
            <person name="Badger J.H."/>
            <person name="Ren Q."/>
            <person name="Amedeo P."/>
            <person name="Jones K.M."/>
            <person name="Tallon L.J."/>
            <person name="Delcher A.L."/>
            <person name="Salzberg S.L."/>
            <person name="Silva J.C."/>
            <person name="Haas B.J."/>
            <person name="Majoros W.H."/>
            <person name="Farzad M."/>
            <person name="Carlton J.M."/>
            <person name="Smith R.K. Jr."/>
            <person name="Garg J."/>
            <person name="Pearlman R.E."/>
            <person name="Karrer K.M."/>
            <person name="Sun L."/>
            <person name="Manning G."/>
            <person name="Elde N.C."/>
            <person name="Turkewitz A.P."/>
            <person name="Asai D.J."/>
            <person name="Wilkes D.E."/>
            <person name="Wang Y."/>
            <person name="Cai H."/>
            <person name="Collins K."/>
            <person name="Stewart B.A."/>
            <person name="Lee S.R."/>
            <person name="Wilamowska K."/>
            <person name="Weinberg Z."/>
            <person name="Ruzzo W.L."/>
            <person name="Wloga D."/>
            <person name="Gaertig J."/>
            <person name="Frankel J."/>
            <person name="Tsao C.-C."/>
            <person name="Gorovsky M.A."/>
            <person name="Keeling P.J."/>
            <person name="Waller R.F."/>
            <person name="Patron N.J."/>
            <person name="Cherry J.M."/>
            <person name="Stover N.A."/>
            <person name="Krieger C.J."/>
            <person name="del Toro C."/>
            <person name="Ryder H.F."/>
            <person name="Williamson S.C."/>
            <person name="Barbeau R.A."/>
            <person name="Hamilton E.P."/>
            <person name="Orias E."/>
        </authorList>
    </citation>
    <scope>NUCLEOTIDE SEQUENCE [LARGE SCALE GENOMIC DNA]</scope>
    <source>
        <strain evidence="2">SB210</strain>
    </source>
</reference>
<dbReference type="GeneID" id="7845368"/>
<organism evidence="1 2">
    <name type="scientific">Tetrahymena thermophila (strain SB210)</name>
    <dbReference type="NCBI Taxonomy" id="312017"/>
    <lineage>
        <taxon>Eukaryota</taxon>
        <taxon>Sar</taxon>
        <taxon>Alveolata</taxon>
        <taxon>Ciliophora</taxon>
        <taxon>Intramacronucleata</taxon>
        <taxon>Oligohymenophorea</taxon>
        <taxon>Hymenostomatida</taxon>
        <taxon>Tetrahymenina</taxon>
        <taxon>Tetrahymenidae</taxon>
        <taxon>Tetrahymena</taxon>
    </lineage>
</organism>
<keyword evidence="1" id="KW-0472">Membrane</keyword>
<dbReference type="InParanoid" id="Q223U6"/>
<evidence type="ECO:0000313" key="1">
    <source>
        <dbReference type="EMBL" id="EAR80562.4"/>
    </source>
</evidence>
<dbReference type="EMBL" id="GG662889">
    <property type="protein sequence ID" value="EAR80562.4"/>
    <property type="molecule type" value="Genomic_DNA"/>
</dbReference>
<keyword evidence="1" id="KW-0812">Transmembrane</keyword>
<name>Q223U6_TETTS</name>